<evidence type="ECO:0000313" key="3">
    <source>
        <dbReference type="Proteomes" id="UP000282060"/>
    </source>
</evidence>
<evidence type="ECO:0000313" key="2">
    <source>
        <dbReference type="EMBL" id="RTR28881.1"/>
    </source>
</evidence>
<dbReference type="InterPro" id="IPR020945">
    <property type="entry name" value="DMSO/NO3_reduct_chaperone"/>
</dbReference>
<protein>
    <submittedName>
        <fullName evidence="2">Molecular chaperone TorD</fullName>
    </submittedName>
</protein>
<dbReference type="EMBL" id="RXNV01000011">
    <property type="protein sequence ID" value="RTR28881.1"/>
    <property type="molecule type" value="Genomic_DNA"/>
</dbReference>
<keyword evidence="1" id="KW-0143">Chaperone</keyword>
<comment type="caution">
    <text evidence="2">The sequence shown here is derived from an EMBL/GenBank/DDBJ whole genome shotgun (WGS) entry which is preliminary data.</text>
</comment>
<reference evidence="2 3" key="1">
    <citation type="submission" date="2018-12" db="EMBL/GenBank/DDBJ databases">
        <authorList>
            <person name="Yu L."/>
        </authorList>
    </citation>
    <scope>NUCLEOTIDE SEQUENCE [LARGE SCALE GENOMIC DNA]</scope>
    <source>
        <strain evidence="2 3">HAW-EB5</strain>
    </source>
</reference>
<dbReference type="RefSeq" id="WP_126507377.1">
    <property type="nucleotide sequence ID" value="NZ_RXNV01000011.1"/>
</dbReference>
<proteinExistence type="predicted"/>
<accession>A0A431W017</accession>
<dbReference type="Proteomes" id="UP000282060">
    <property type="component" value="Unassembled WGS sequence"/>
</dbReference>
<dbReference type="OrthoDB" id="3174863at2"/>
<name>A0A431W017_9GAMM</name>
<dbReference type="SUPFAM" id="SSF89155">
    <property type="entry name" value="TorD-like"/>
    <property type="match status" value="1"/>
</dbReference>
<sequence length="219" mass="25257">MPSINTFDFQAGQGIARILHNVLLSYPTDELLSNFKQYDVVETWPEFGQSQENQTGKVALSRYLSQYSGEQLDELKLDYGQLFFGPEEPNAMPWGSVYLGEAQLLNDRSTLELIAFYKQQGIEFELEYNQPQDHIALFFSVIDRLLGLLVDNPDDESVRRTLSVLLQHHMLPWSHRCLELAIEHSQTDFYSGIAHLALDFQKVLAEVFQVIPMPVRLYR</sequence>
<dbReference type="PANTHER" id="PTHR34227:SF13">
    <property type="entry name" value="TAT PROOFREADING CHAPERONE DMSD-RELATED"/>
    <property type="match status" value="1"/>
</dbReference>
<dbReference type="Pfam" id="PF02613">
    <property type="entry name" value="Nitrate_red_del"/>
    <property type="match status" value="1"/>
</dbReference>
<dbReference type="InterPro" id="IPR036411">
    <property type="entry name" value="TorD-like_sf"/>
</dbReference>
<dbReference type="AlphaFoldDB" id="A0A431W017"/>
<evidence type="ECO:0000256" key="1">
    <source>
        <dbReference type="ARBA" id="ARBA00023186"/>
    </source>
</evidence>
<dbReference type="Gene3D" id="1.10.3480.10">
    <property type="entry name" value="TorD-like"/>
    <property type="match status" value="1"/>
</dbReference>
<dbReference type="InterPro" id="IPR050289">
    <property type="entry name" value="TorD/DmsD_chaperones"/>
</dbReference>
<keyword evidence="3" id="KW-1185">Reference proteome</keyword>
<dbReference type="PANTHER" id="PTHR34227">
    <property type="entry name" value="CHAPERONE PROTEIN YCDY"/>
    <property type="match status" value="1"/>
</dbReference>
<organism evidence="2 3">
    <name type="scientific">Shewanella atlantica</name>
    <dbReference type="NCBI Taxonomy" id="271099"/>
    <lineage>
        <taxon>Bacteria</taxon>
        <taxon>Pseudomonadati</taxon>
        <taxon>Pseudomonadota</taxon>
        <taxon>Gammaproteobacteria</taxon>
        <taxon>Alteromonadales</taxon>
        <taxon>Shewanellaceae</taxon>
        <taxon>Shewanella</taxon>
    </lineage>
</organism>
<gene>
    <name evidence="2" type="ORF">EKG39_18050</name>
</gene>